<dbReference type="EC" id="1.11.1.24" evidence="6"/>
<dbReference type="PROSITE" id="PS51352">
    <property type="entry name" value="THIOREDOXIN_2"/>
    <property type="match status" value="1"/>
</dbReference>
<keyword evidence="2 6" id="KW-0049">Antioxidant</keyword>
<gene>
    <name evidence="6" type="primary">tpx</name>
    <name evidence="8" type="ORF">C9I98_21915</name>
</gene>
<dbReference type="Proteomes" id="UP000241771">
    <property type="component" value="Unassembled WGS sequence"/>
</dbReference>
<dbReference type="GO" id="GO:0008379">
    <property type="term" value="F:thioredoxin peroxidase activity"/>
    <property type="evidence" value="ECO:0007669"/>
    <property type="project" value="UniProtKB-UniRule"/>
</dbReference>
<keyword evidence="4 6" id="KW-1015">Disulfide bond</keyword>
<dbReference type="InterPro" id="IPR018219">
    <property type="entry name" value="Tpx_CS"/>
</dbReference>
<comment type="catalytic activity">
    <reaction evidence="6">
        <text>a hydroperoxide + [thioredoxin]-dithiol = an alcohol + [thioredoxin]-disulfide + H2O</text>
        <dbReference type="Rhea" id="RHEA:62620"/>
        <dbReference type="Rhea" id="RHEA-COMP:10698"/>
        <dbReference type="Rhea" id="RHEA-COMP:10700"/>
        <dbReference type="ChEBI" id="CHEBI:15377"/>
        <dbReference type="ChEBI" id="CHEBI:29950"/>
        <dbReference type="ChEBI" id="CHEBI:30879"/>
        <dbReference type="ChEBI" id="CHEBI:35924"/>
        <dbReference type="ChEBI" id="CHEBI:50058"/>
        <dbReference type="EC" id="1.11.1.24"/>
    </reaction>
</comment>
<accession>A0A2T3NGJ0</accession>
<feature type="disulfide bond" description="Redox-active" evidence="6">
    <location>
        <begin position="60"/>
        <end position="94"/>
    </location>
</feature>
<dbReference type="InterPro" id="IPR050455">
    <property type="entry name" value="Tpx_Peroxidase_subfamily"/>
</dbReference>
<dbReference type="InterPro" id="IPR002065">
    <property type="entry name" value="TPX"/>
</dbReference>
<comment type="function">
    <text evidence="6">Thiol-specific peroxidase that catalyzes the reduction of hydrogen peroxide and organic hydroperoxides to water and alcohols, respectively. Plays a role in cell protection against oxidative stress by detoxifying peroxides.</text>
</comment>
<dbReference type="Gene3D" id="3.40.30.10">
    <property type="entry name" value="Glutaredoxin"/>
    <property type="match status" value="1"/>
</dbReference>
<dbReference type="NCBIfam" id="NF001808">
    <property type="entry name" value="PRK00522.1"/>
    <property type="match status" value="1"/>
</dbReference>
<proteinExistence type="inferred from homology"/>
<keyword evidence="1 6" id="KW-0575">Peroxidase</keyword>
<dbReference type="Pfam" id="PF08534">
    <property type="entry name" value="Redoxin"/>
    <property type="match status" value="1"/>
</dbReference>
<keyword evidence="3 6" id="KW-0560">Oxidoreductase</keyword>
<protein>
    <recommendedName>
        <fullName evidence="6">Thiol peroxidase</fullName>
        <shortName evidence="6">Tpx</shortName>
        <ecNumber evidence="6">1.11.1.24</ecNumber>
    </recommendedName>
    <alternativeName>
        <fullName evidence="6">Peroxiredoxin tpx</fullName>
        <shortName evidence="6">Prx</shortName>
    </alternativeName>
    <alternativeName>
        <fullName evidence="6">Thioredoxin peroxidase</fullName>
    </alternativeName>
    <alternativeName>
        <fullName evidence="6">Thioredoxin-dependent peroxiredoxin</fullName>
    </alternativeName>
</protein>
<dbReference type="EMBL" id="PYMA01000019">
    <property type="protein sequence ID" value="PSW13883.1"/>
    <property type="molecule type" value="Genomic_DNA"/>
</dbReference>
<keyword evidence="9" id="KW-1185">Reference proteome</keyword>
<dbReference type="CDD" id="cd03014">
    <property type="entry name" value="PRX_Atyp2cys"/>
    <property type="match status" value="1"/>
</dbReference>
<dbReference type="InterPro" id="IPR013766">
    <property type="entry name" value="Thioredoxin_domain"/>
</dbReference>
<keyword evidence="5 6" id="KW-0676">Redox-active center</keyword>
<evidence type="ECO:0000313" key="8">
    <source>
        <dbReference type="EMBL" id="PSW13883.1"/>
    </source>
</evidence>
<evidence type="ECO:0000256" key="1">
    <source>
        <dbReference type="ARBA" id="ARBA00022559"/>
    </source>
</evidence>
<sequence>MTQVTFQGNAVNVAGTFAVVGSQAPAFTLCGADLSDVQLADFAGKKVVLNIFPSIDTPVCAASVRAFNEKAASQDNTVVVCISADLPFATGRFCETEGLTNVQTASFFRAPTFTQDYGVNINEGALRGLAARAVICLNEEGLVVHSELVSEITEEPNYEAALAVL</sequence>
<dbReference type="PANTHER" id="PTHR43110">
    <property type="entry name" value="THIOL PEROXIDASE"/>
    <property type="match status" value="1"/>
</dbReference>
<evidence type="ECO:0000256" key="6">
    <source>
        <dbReference type="HAMAP-Rule" id="MF_00269"/>
    </source>
</evidence>
<evidence type="ECO:0000259" key="7">
    <source>
        <dbReference type="PROSITE" id="PS51352"/>
    </source>
</evidence>
<dbReference type="InterPro" id="IPR036249">
    <property type="entry name" value="Thioredoxin-like_sf"/>
</dbReference>
<feature type="domain" description="Thioredoxin" evidence="7">
    <location>
        <begin position="18"/>
        <end position="165"/>
    </location>
</feature>
<dbReference type="RefSeq" id="WP_107272482.1">
    <property type="nucleotide sequence ID" value="NZ_PYMA01000019.1"/>
</dbReference>
<dbReference type="HAMAP" id="MF_00269">
    <property type="entry name" value="Tpx"/>
    <property type="match status" value="1"/>
</dbReference>
<comment type="subunit">
    <text evidence="6">Homodimer.</text>
</comment>
<dbReference type="PROSITE" id="PS01265">
    <property type="entry name" value="TPX"/>
    <property type="match status" value="1"/>
</dbReference>
<dbReference type="InterPro" id="IPR013740">
    <property type="entry name" value="Redoxin"/>
</dbReference>
<comment type="similarity">
    <text evidence="6">Belongs to the peroxiredoxin family. Tpx subfamily.</text>
</comment>
<dbReference type="SUPFAM" id="SSF52833">
    <property type="entry name" value="Thioredoxin-like"/>
    <property type="match status" value="1"/>
</dbReference>
<comment type="miscellaneous">
    <text evidence="6">The active site is a conserved redox-active cysteine residue, the peroxidatic cysteine (C(P)), which makes the nucleophilic attack on the peroxide substrate. The peroxide oxidizes the C(P)-SH to cysteine sulfenic acid (C(P)-SOH), which then reacts with another cysteine residue, the resolving cysteine (C(R)), to form a disulfide bridge. The disulfide is subsequently reduced by an appropriate electron donor to complete the catalytic cycle. In this atypical 2-Cys peroxiredoxin, C(R) is present in the same subunit to form an intramolecular disulfide. The disulfide is subsequently reduced by thioredoxin.</text>
</comment>
<evidence type="ECO:0000256" key="4">
    <source>
        <dbReference type="ARBA" id="ARBA00023157"/>
    </source>
</evidence>
<evidence type="ECO:0000256" key="3">
    <source>
        <dbReference type="ARBA" id="ARBA00023002"/>
    </source>
</evidence>
<feature type="active site" description="Cysteine sulfenic acid (-SOH) intermediate" evidence="6">
    <location>
        <position position="60"/>
    </location>
</feature>
<dbReference type="PANTHER" id="PTHR43110:SF1">
    <property type="entry name" value="THIOL PEROXIDASE"/>
    <property type="match status" value="1"/>
</dbReference>
<evidence type="ECO:0000256" key="2">
    <source>
        <dbReference type="ARBA" id="ARBA00022862"/>
    </source>
</evidence>
<reference evidence="8 9" key="1">
    <citation type="submission" date="2018-01" db="EMBL/GenBank/DDBJ databases">
        <title>Whole genome sequencing of Histamine producing bacteria.</title>
        <authorList>
            <person name="Butler K."/>
        </authorList>
    </citation>
    <scope>NUCLEOTIDE SEQUENCE [LARGE SCALE GENOMIC DNA]</scope>
    <source>
        <strain evidence="8 9">DSM 100436</strain>
    </source>
</reference>
<organism evidence="8 9">
    <name type="scientific">Photobacterium sanctipauli</name>
    <dbReference type="NCBI Taxonomy" id="1342794"/>
    <lineage>
        <taxon>Bacteria</taxon>
        <taxon>Pseudomonadati</taxon>
        <taxon>Pseudomonadota</taxon>
        <taxon>Gammaproteobacteria</taxon>
        <taxon>Vibrionales</taxon>
        <taxon>Vibrionaceae</taxon>
        <taxon>Photobacterium</taxon>
    </lineage>
</organism>
<evidence type="ECO:0000256" key="5">
    <source>
        <dbReference type="ARBA" id="ARBA00023284"/>
    </source>
</evidence>
<name>A0A2T3NGJ0_9GAMM</name>
<comment type="caution">
    <text evidence="8">The sequence shown here is derived from an EMBL/GenBank/DDBJ whole genome shotgun (WGS) entry which is preliminary data.</text>
</comment>
<dbReference type="AlphaFoldDB" id="A0A2T3NGJ0"/>
<evidence type="ECO:0000313" key="9">
    <source>
        <dbReference type="Proteomes" id="UP000241771"/>
    </source>
</evidence>